<dbReference type="RefSeq" id="XP_007603505.1">
    <property type="nucleotide sequence ID" value="XM_007603443.1"/>
</dbReference>
<dbReference type="EMBL" id="JH370130">
    <property type="protein sequence ID" value="ELA42737.1"/>
    <property type="molecule type" value="Genomic_DNA"/>
</dbReference>
<keyword evidence="3" id="KW-1185">Reference proteome</keyword>
<organism evidence="2 3">
    <name type="scientific">Vittaforma corneae (strain ATCC 50505)</name>
    <name type="common">Microsporidian parasite</name>
    <name type="synonym">Nosema corneum</name>
    <dbReference type="NCBI Taxonomy" id="993615"/>
    <lineage>
        <taxon>Eukaryota</taxon>
        <taxon>Fungi</taxon>
        <taxon>Fungi incertae sedis</taxon>
        <taxon>Microsporidia</taxon>
        <taxon>Nosematidae</taxon>
        <taxon>Vittaforma</taxon>
    </lineage>
</organism>
<sequence>MKEKHTSSKKPSIRIPIKSSSPKSFEKLEYANSKSEIADNSKNSSFLDAFDSVNNDVDDDLETVNLAGETEPDIPIESSVKKVIENVRIKDTTLDNGLDDNTMNDTRVSDHSTLINDKRQANVSFEKKVENLPVKVVSSIENEVTQLQTANSPVNKSFSKNKKRKHFLVMPKKLKNLSKKPSKK</sequence>
<dbReference type="GeneID" id="19880770"/>
<gene>
    <name evidence="2" type="ORF">VICG_00052</name>
</gene>
<evidence type="ECO:0000313" key="3">
    <source>
        <dbReference type="Proteomes" id="UP000011082"/>
    </source>
</evidence>
<evidence type="ECO:0000313" key="2">
    <source>
        <dbReference type="EMBL" id="ELA42737.1"/>
    </source>
</evidence>
<proteinExistence type="predicted"/>
<protein>
    <submittedName>
        <fullName evidence="2">Uncharacterized protein</fullName>
    </submittedName>
</protein>
<accession>L2GQZ4</accession>
<dbReference type="AlphaFoldDB" id="L2GQZ4"/>
<evidence type="ECO:0000256" key="1">
    <source>
        <dbReference type="SAM" id="MobiDB-lite"/>
    </source>
</evidence>
<dbReference type="Proteomes" id="UP000011082">
    <property type="component" value="Unassembled WGS sequence"/>
</dbReference>
<feature type="region of interest" description="Disordered" evidence="1">
    <location>
        <begin position="1"/>
        <end position="21"/>
    </location>
</feature>
<dbReference type="InParanoid" id="L2GQZ4"/>
<dbReference type="HOGENOM" id="CLU_1469327_0_0_1"/>
<reference evidence="3" key="1">
    <citation type="submission" date="2011-05" db="EMBL/GenBank/DDBJ databases">
        <title>The genome sequence of Vittaforma corneae strain ATCC 50505.</title>
        <authorList>
            <consortium name="The Broad Institute Genome Sequencing Platform"/>
            <person name="Cuomo C."/>
            <person name="Didier E."/>
            <person name="Bowers L."/>
            <person name="Young S.K."/>
            <person name="Zeng Q."/>
            <person name="Gargeya S."/>
            <person name="Fitzgerald M."/>
            <person name="Haas B."/>
            <person name="Abouelleil A."/>
            <person name="Alvarado L."/>
            <person name="Arachchi H.M."/>
            <person name="Berlin A."/>
            <person name="Chapman S.B."/>
            <person name="Gearin G."/>
            <person name="Goldberg J."/>
            <person name="Griggs A."/>
            <person name="Gujja S."/>
            <person name="Hansen M."/>
            <person name="Heiman D."/>
            <person name="Howarth C."/>
            <person name="Larimer J."/>
            <person name="Lui A."/>
            <person name="MacDonald P.J.P."/>
            <person name="McCowen C."/>
            <person name="Montmayeur A."/>
            <person name="Murphy C."/>
            <person name="Neiman D."/>
            <person name="Pearson M."/>
            <person name="Priest M."/>
            <person name="Roberts A."/>
            <person name="Saif S."/>
            <person name="Shea T."/>
            <person name="Sisk P."/>
            <person name="Stolte C."/>
            <person name="Sykes S."/>
            <person name="Wortman J."/>
            <person name="Nusbaum C."/>
            <person name="Birren B."/>
        </authorList>
    </citation>
    <scope>NUCLEOTIDE SEQUENCE [LARGE SCALE GENOMIC DNA]</scope>
    <source>
        <strain evidence="3">ATCC 50505</strain>
    </source>
</reference>
<name>L2GQZ4_VITCO</name>
<dbReference type="VEuPathDB" id="MicrosporidiaDB:VICG_00052"/>